<evidence type="ECO:0000256" key="10">
    <source>
        <dbReference type="SAM" id="MobiDB-lite"/>
    </source>
</evidence>
<dbReference type="STRING" id="425264.A0A3G2S3Q8"/>
<evidence type="ECO:0000256" key="1">
    <source>
        <dbReference type="ARBA" id="ARBA00012513"/>
    </source>
</evidence>
<dbReference type="PANTHER" id="PTHR24058">
    <property type="entry name" value="DUAL SPECIFICITY PROTEIN KINASE"/>
    <property type="match status" value="1"/>
</dbReference>
<name>A0A3G2S3Q8_MALR7</name>
<dbReference type="GO" id="GO:0005524">
    <property type="term" value="F:ATP binding"/>
    <property type="evidence" value="ECO:0007669"/>
    <property type="project" value="UniProtKB-UniRule"/>
</dbReference>
<dbReference type="OrthoDB" id="9332038at2759"/>
<evidence type="ECO:0000256" key="5">
    <source>
        <dbReference type="ARBA" id="ARBA00022777"/>
    </source>
</evidence>
<dbReference type="FunFam" id="1.10.510.10:FF:000078">
    <property type="entry name" value="Serine/threonine-protein kinase PRP4 homolog"/>
    <property type="match status" value="1"/>
</dbReference>
<dbReference type="PROSITE" id="PS00107">
    <property type="entry name" value="PROTEIN_KINASE_ATP"/>
    <property type="match status" value="1"/>
</dbReference>
<dbReference type="InterPro" id="IPR011009">
    <property type="entry name" value="Kinase-like_dom_sf"/>
</dbReference>
<dbReference type="Pfam" id="PF00069">
    <property type="entry name" value="Pkinase"/>
    <property type="match status" value="1"/>
</dbReference>
<evidence type="ECO:0000256" key="3">
    <source>
        <dbReference type="ARBA" id="ARBA00022679"/>
    </source>
</evidence>
<evidence type="ECO:0000259" key="11">
    <source>
        <dbReference type="PROSITE" id="PS50011"/>
    </source>
</evidence>
<evidence type="ECO:0000256" key="6">
    <source>
        <dbReference type="ARBA" id="ARBA00022840"/>
    </source>
</evidence>
<evidence type="ECO:0000313" key="13">
    <source>
        <dbReference type="Proteomes" id="UP000269793"/>
    </source>
</evidence>
<dbReference type="AlphaFoldDB" id="A0A3G2S3Q8"/>
<proteinExistence type="inferred from homology"/>
<evidence type="ECO:0000256" key="2">
    <source>
        <dbReference type="ARBA" id="ARBA00022527"/>
    </source>
</evidence>
<reference evidence="12 13" key="1">
    <citation type="submission" date="2018-10" db="EMBL/GenBank/DDBJ databases">
        <title>Complete genome sequence of Malassezia restricta CBS 7877.</title>
        <authorList>
            <person name="Morand S.C."/>
            <person name="Bertignac M."/>
            <person name="Iltis A."/>
            <person name="Kolder I."/>
            <person name="Pirovano W."/>
            <person name="Jourdain R."/>
            <person name="Clavaud C."/>
        </authorList>
    </citation>
    <scope>NUCLEOTIDE SEQUENCE [LARGE SCALE GENOMIC DNA]</scope>
    <source>
        <strain evidence="12 13">CBS 7877</strain>
    </source>
</reference>
<dbReference type="InterPro" id="IPR000719">
    <property type="entry name" value="Prot_kinase_dom"/>
</dbReference>
<dbReference type="PROSITE" id="PS50011">
    <property type="entry name" value="PROTEIN_KINASE_DOM"/>
    <property type="match status" value="1"/>
</dbReference>
<dbReference type="InterPro" id="IPR017441">
    <property type="entry name" value="Protein_kinase_ATP_BS"/>
</dbReference>
<feature type="compositionally biased region" description="Pro residues" evidence="10">
    <location>
        <begin position="42"/>
        <end position="68"/>
    </location>
</feature>
<evidence type="ECO:0000256" key="7">
    <source>
        <dbReference type="ARBA" id="ARBA00023596"/>
    </source>
</evidence>
<dbReference type="PANTHER" id="PTHR24058:SF103">
    <property type="entry name" value="SERINE_THREONINE-PROTEIN KINASE PRP4 HOMOLOG"/>
    <property type="match status" value="1"/>
</dbReference>
<evidence type="ECO:0000256" key="8">
    <source>
        <dbReference type="PROSITE-ProRule" id="PRU10141"/>
    </source>
</evidence>
<dbReference type="VEuPathDB" id="FungiDB:DNF11_1675"/>
<comment type="similarity">
    <text evidence="7">Belongs to the protein kinase superfamily. CMGC Ser/Thr protein kinase family.</text>
</comment>
<keyword evidence="6 8" id="KW-0067">ATP-binding</keyword>
<dbReference type="InterPro" id="IPR008271">
    <property type="entry name" value="Ser/Thr_kinase_AS"/>
</dbReference>
<keyword evidence="13" id="KW-1185">Reference proteome</keyword>
<dbReference type="Gene3D" id="3.30.200.20">
    <property type="entry name" value="Phosphorylase Kinase, domain 1"/>
    <property type="match status" value="1"/>
</dbReference>
<feature type="region of interest" description="Disordered" evidence="10">
    <location>
        <begin position="1"/>
        <end position="113"/>
    </location>
</feature>
<keyword evidence="2 9" id="KW-0723">Serine/threonine-protein kinase</keyword>
<dbReference type="EC" id="2.7.11.1" evidence="1"/>
<dbReference type="SMART" id="SM00220">
    <property type="entry name" value="S_TKc"/>
    <property type="match status" value="1"/>
</dbReference>
<evidence type="ECO:0000256" key="4">
    <source>
        <dbReference type="ARBA" id="ARBA00022741"/>
    </source>
</evidence>
<sequence length="454" mass="51834">MSQKRKAGDEEYDDYFVQKEQEESRLAELRKRRREKLAQLAPPVPPPAPPPMPVPEAPPRQAPEAPPEPLDDMFDVDNTAWSGREEPAKAPEQQAWSGTEDFGGAEGAAGLHDNWDDPDGYYRVMLGEKLQQRYQIFAILGRGIFATVVRARDLQQNGREVAIKIARRQETMYKAGMKEISILQRLSEADPDNKMFIVHFFTHFEHRGHLCMVFESLGLNLREIVKRFGKDVGLNLQAVKTYTKQMLLALALLREKQFVHADIKPDNILVNEAKTIAKLADFGSASTASEMEITPYLVSRFYRAPEIILGQPHGCEMDMWSMACTIYELATGHILFPGKNNNHMLLLMQKLRGKPLVKQLKKCEFALQHFEDYHTFLSTEVDTTTGESIVRRVNTTHPTEDLRAKMLPGGTAKHMRPEELRQTQLLIDLLHRMLEWDPSKRITPLDALQHAFVQ</sequence>
<keyword evidence="3" id="KW-0808">Transferase</keyword>
<protein>
    <recommendedName>
        <fullName evidence="1">non-specific serine/threonine protein kinase</fullName>
        <ecNumber evidence="1">2.7.11.1</ecNumber>
    </recommendedName>
</protein>
<dbReference type="SUPFAM" id="SSF56112">
    <property type="entry name" value="Protein kinase-like (PK-like)"/>
    <property type="match status" value="1"/>
</dbReference>
<feature type="domain" description="Protein kinase" evidence="11">
    <location>
        <begin position="134"/>
        <end position="453"/>
    </location>
</feature>
<accession>A0A3G2S3Q8</accession>
<dbReference type="EMBL" id="CP033150">
    <property type="protein sequence ID" value="AYO42625.1"/>
    <property type="molecule type" value="Genomic_DNA"/>
</dbReference>
<dbReference type="PROSITE" id="PS00108">
    <property type="entry name" value="PROTEIN_KINASE_ST"/>
    <property type="match status" value="1"/>
</dbReference>
<dbReference type="Gene3D" id="1.10.510.10">
    <property type="entry name" value="Transferase(Phosphotransferase) domain 1"/>
    <property type="match status" value="1"/>
</dbReference>
<dbReference type="GO" id="GO:0004674">
    <property type="term" value="F:protein serine/threonine kinase activity"/>
    <property type="evidence" value="ECO:0007669"/>
    <property type="project" value="UniProtKB-KW"/>
</dbReference>
<evidence type="ECO:0000256" key="9">
    <source>
        <dbReference type="RuleBase" id="RU000304"/>
    </source>
</evidence>
<organism evidence="12 13">
    <name type="scientific">Malassezia restricta (strain ATCC 96810 / NBRC 103918 / CBS 7877)</name>
    <name type="common">Seborrheic dermatitis infection agent</name>
    <dbReference type="NCBI Taxonomy" id="425264"/>
    <lineage>
        <taxon>Eukaryota</taxon>
        <taxon>Fungi</taxon>
        <taxon>Dikarya</taxon>
        <taxon>Basidiomycota</taxon>
        <taxon>Ustilaginomycotina</taxon>
        <taxon>Malasseziomycetes</taxon>
        <taxon>Malasseziales</taxon>
        <taxon>Malasseziaceae</taxon>
        <taxon>Malassezia</taxon>
    </lineage>
</organism>
<dbReference type="Proteomes" id="UP000269793">
    <property type="component" value="Chromosome III"/>
</dbReference>
<feature type="compositionally biased region" description="Basic and acidic residues" evidence="10">
    <location>
        <begin position="16"/>
        <end position="29"/>
    </location>
</feature>
<keyword evidence="4 8" id="KW-0547">Nucleotide-binding</keyword>
<gene>
    <name evidence="12" type="ORF">DNF11_1675</name>
</gene>
<dbReference type="InterPro" id="IPR050494">
    <property type="entry name" value="Ser_Thr_dual-spec_kinase"/>
</dbReference>
<feature type="binding site" evidence="8">
    <location>
        <position position="164"/>
    </location>
    <ligand>
        <name>ATP</name>
        <dbReference type="ChEBI" id="CHEBI:30616"/>
    </ligand>
</feature>
<keyword evidence="5 12" id="KW-0418">Kinase</keyword>
<evidence type="ECO:0000313" key="12">
    <source>
        <dbReference type="EMBL" id="AYO42625.1"/>
    </source>
</evidence>